<evidence type="ECO:0000256" key="1">
    <source>
        <dbReference type="SAM" id="MobiDB-lite"/>
    </source>
</evidence>
<feature type="compositionally biased region" description="Polar residues" evidence="1">
    <location>
        <begin position="92"/>
        <end position="108"/>
    </location>
</feature>
<keyword evidence="2" id="KW-1185">Reference proteome</keyword>
<sequence>MKGKKQLMLVQQLTIVVVWMIETLACQIIMPIQMAIVQRMSPYKSIYSSHTFSQKQGMKLIDRLNKIFEPQSQPQTYRSLSIAHLERYSSSGIKPSTPQMSISQSSTEISDRKDKFSSNNPYHLDFKSTESVNKWYNYILNELDSVSTLSSARIRNDNSSDKSSSKTIAGDSAFGSSLNFSCGENLSPADSFYALSVKNRNYCPKLDAQFSRACSELRNIGSGFDLNGENCVKSVKYKSTLNIPLVIDENLSRKSGLDQTIERKSSFTWPIEQCSDGVDSGFNAKCSTVASISSPTSSMFHFAAEMSRSLNKIFSSSEGSAPIDGVEYYWQKVDDVLISRPMRPGKPENETSEKIILVCCCPVDLT</sequence>
<dbReference type="WBParaSite" id="nRc.2.0.1.t41810-RA">
    <property type="protein sequence ID" value="nRc.2.0.1.t41810-RA"/>
    <property type="gene ID" value="nRc.2.0.1.g41810"/>
</dbReference>
<name>A0A915KW92_ROMCU</name>
<reference evidence="3" key="1">
    <citation type="submission" date="2022-11" db="UniProtKB">
        <authorList>
            <consortium name="WormBaseParasite"/>
        </authorList>
    </citation>
    <scope>IDENTIFICATION</scope>
</reference>
<organism evidence="2 3">
    <name type="scientific">Romanomermis culicivorax</name>
    <name type="common">Nematode worm</name>
    <dbReference type="NCBI Taxonomy" id="13658"/>
    <lineage>
        <taxon>Eukaryota</taxon>
        <taxon>Metazoa</taxon>
        <taxon>Ecdysozoa</taxon>
        <taxon>Nematoda</taxon>
        <taxon>Enoplea</taxon>
        <taxon>Dorylaimia</taxon>
        <taxon>Mermithida</taxon>
        <taxon>Mermithoidea</taxon>
        <taxon>Mermithidae</taxon>
        <taxon>Romanomermis</taxon>
    </lineage>
</organism>
<dbReference type="AlphaFoldDB" id="A0A915KW92"/>
<evidence type="ECO:0000313" key="3">
    <source>
        <dbReference type="WBParaSite" id="nRc.2.0.1.t41810-RA"/>
    </source>
</evidence>
<proteinExistence type="predicted"/>
<evidence type="ECO:0000313" key="2">
    <source>
        <dbReference type="Proteomes" id="UP000887565"/>
    </source>
</evidence>
<protein>
    <submittedName>
        <fullName evidence="3">Uncharacterized protein</fullName>
    </submittedName>
</protein>
<dbReference type="Proteomes" id="UP000887565">
    <property type="component" value="Unplaced"/>
</dbReference>
<feature type="region of interest" description="Disordered" evidence="1">
    <location>
        <begin position="92"/>
        <end position="114"/>
    </location>
</feature>
<accession>A0A915KW92</accession>